<keyword evidence="1" id="KW-0732">Signal</keyword>
<feature type="chain" id="PRO_5001990702" description="Galactose-inhibitable lectin 35 kDa subunit" evidence="1">
    <location>
        <begin position="17"/>
        <end position="238"/>
    </location>
</feature>
<dbReference type="KEGG" id="eiv:EIN_043960"/>
<protein>
    <recommendedName>
        <fullName evidence="4">Galactose-inhibitable lectin 35 kDa subunit</fullName>
    </recommendedName>
</protein>
<feature type="signal peptide" evidence="1">
    <location>
        <begin position="1"/>
        <end position="16"/>
    </location>
</feature>
<evidence type="ECO:0000256" key="1">
    <source>
        <dbReference type="SAM" id="SignalP"/>
    </source>
</evidence>
<dbReference type="RefSeq" id="XP_004253619.1">
    <property type="nucleotide sequence ID" value="XM_004253571.1"/>
</dbReference>
<dbReference type="Pfam" id="PF17337">
    <property type="entry name" value="Gal_GalNac_35kD"/>
    <property type="match status" value="1"/>
</dbReference>
<dbReference type="OMA" id="NDMNTRY"/>
<name>A0A0A1U2I5_ENTIV</name>
<dbReference type="AlphaFoldDB" id="A0A0A1U2I5"/>
<evidence type="ECO:0008006" key="4">
    <source>
        <dbReference type="Google" id="ProtNLM"/>
    </source>
</evidence>
<keyword evidence="3" id="KW-1185">Reference proteome</keyword>
<evidence type="ECO:0000313" key="2">
    <source>
        <dbReference type="EMBL" id="ELP86848.1"/>
    </source>
</evidence>
<reference evidence="2 3" key="1">
    <citation type="submission" date="2012-10" db="EMBL/GenBank/DDBJ databases">
        <authorList>
            <person name="Zafar N."/>
            <person name="Inman J."/>
            <person name="Hall N."/>
            <person name="Lorenzi H."/>
            <person name="Caler E."/>
        </authorList>
    </citation>
    <scope>NUCLEOTIDE SEQUENCE [LARGE SCALE GENOMIC DNA]</scope>
    <source>
        <strain evidence="2 3">IP1</strain>
    </source>
</reference>
<accession>A0A0A1U2I5</accession>
<dbReference type="OrthoDB" id="32045at2759"/>
<dbReference type="EMBL" id="KB206902">
    <property type="protein sequence ID" value="ELP86848.1"/>
    <property type="molecule type" value="Genomic_DNA"/>
</dbReference>
<organism evidence="2 3">
    <name type="scientific">Entamoeba invadens IP1</name>
    <dbReference type="NCBI Taxonomy" id="370355"/>
    <lineage>
        <taxon>Eukaryota</taxon>
        <taxon>Amoebozoa</taxon>
        <taxon>Evosea</taxon>
        <taxon>Archamoebae</taxon>
        <taxon>Mastigamoebida</taxon>
        <taxon>Entamoebidae</taxon>
        <taxon>Entamoeba</taxon>
    </lineage>
</organism>
<dbReference type="InterPro" id="IPR035310">
    <property type="entry name" value="Gal_GalNac_light_su_1"/>
</dbReference>
<evidence type="ECO:0000313" key="3">
    <source>
        <dbReference type="Proteomes" id="UP000014680"/>
    </source>
</evidence>
<proteinExistence type="predicted"/>
<dbReference type="VEuPathDB" id="AmoebaDB:EIN_043960"/>
<gene>
    <name evidence="2" type="ORF">EIN_043960</name>
</gene>
<sequence length="238" mass="27783">MLLYLFIAATLAFTSGDDYQVVHGPESNVFTAGNEQYSRPSCTTCCRVLFASDYNYVTKKRFTTNDMNTRYVMDMEFDNRNKVRAAWGEYEQNILLRPINMGNELQFWEFAPYKMFISFPIPRRVHDIRRGAFEGYTLIIWAKKPPLDEGTNNQRFLYVHPYAGYPTTATYAQYKQHFYIPYQNNYDYALCYQAKTPTERRSTWDGNAKLTTVGSSYQIYATKCSNNAATQYFVPIFA</sequence>
<dbReference type="Proteomes" id="UP000014680">
    <property type="component" value="Unassembled WGS sequence"/>
</dbReference>
<dbReference type="GeneID" id="14885840"/>